<evidence type="ECO:0000313" key="2">
    <source>
        <dbReference type="WBParaSite" id="PgB15_g015_t01"/>
    </source>
</evidence>
<dbReference type="AlphaFoldDB" id="A0A914ZRH8"/>
<evidence type="ECO:0000313" key="1">
    <source>
        <dbReference type="Proteomes" id="UP000887569"/>
    </source>
</evidence>
<protein>
    <submittedName>
        <fullName evidence="2">Uncharacterized protein</fullName>
    </submittedName>
</protein>
<name>A0A914ZRH8_PARUN</name>
<reference evidence="2" key="1">
    <citation type="submission" date="2022-11" db="UniProtKB">
        <authorList>
            <consortium name="WormBaseParasite"/>
        </authorList>
    </citation>
    <scope>IDENTIFICATION</scope>
</reference>
<proteinExistence type="predicted"/>
<keyword evidence="1" id="KW-1185">Reference proteome</keyword>
<dbReference type="Proteomes" id="UP000887569">
    <property type="component" value="Unplaced"/>
</dbReference>
<accession>A0A914ZRH8</accession>
<dbReference type="WBParaSite" id="PgB15_g015_t01">
    <property type="protein sequence ID" value="PgB15_g015_t01"/>
    <property type="gene ID" value="PgB15_g015"/>
</dbReference>
<organism evidence="1 2">
    <name type="scientific">Parascaris univalens</name>
    <name type="common">Nematode worm</name>
    <dbReference type="NCBI Taxonomy" id="6257"/>
    <lineage>
        <taxon>Eukaryota</taxon>
        <taxon>Metazoa</taxon>
        <taxon>Ecdysozoa</taxon>
        <taxon>Nematoda</taxon>
        <taxon>Chromadorea</taxon>
        <taxon>Rhabditida</taxon>
        <taxon>Spirurina</taxon>
        <taxon>Ascaridomorpha</taxon>
        <taxon>Ascaridoidea</taxon>
        <taxon>Ascarididae</taxon>
        <taxon>Parascaris</taxon>
    </lineage>
</organism>
<sequence length="33" mass="3946">MQIDDVTFEYATLLIQNREREQHKVRLSGLDLN</sequence>